<dbReference type="InterPro" id="IPR008906">
    <property type="entry name" value="HATC_C_dom"/>
</dbReference>
<dbReference type="Pfam" id="PF05699">
    <property type="entry name" value="Dimer_Tnp_hAT"/>
    <property type="match status" value="1"/>
</dbReference>
<dbReference type="Proteomes" id="UP000789901">
    <property type="component" value="Unassembled WGS sequence"/>
</dbReference>
<reference evidence="2 3" key="1">
    <citation type="submission" date="2021-06" db="EMBL/GenBank/DDBJ databases">
        <authorList>
            <person name="Kallberg Y."/>
            <person name="Tangrot J."/>
            <person name="Rosling A."/>
        </authorList>
    </citation>
    <scope>NUCLEOTIDE SEQUENCE [LARGE SCALE GENOMIC DNA]</scope>
    <source>
        <strain evidence="2 3">120-4 pot B 10/14</strain>
    </source>
</reference>
<name>A0ABN7WGG3_GIGMA</name>
<dbReference type="PANTHER" id="PTHR46169:SF15">
    <property type="entry name" value="INNER CENTROMERE PROTEIN A-LIKE ISOFORM X1-RELATED"/>
    <property type="match status" value="1"/>
</dbReference>
<evidence type="ECO:0000313" key="2">
    <source>
        <dbReference type="EMBL" id="CAG8831580.1"/>
    </source>
</evidence>
<dbReference type="InterPro" id="IPR012337">
    <property type="entry name" value="RNaseH-like_sf"/>
</dbReference>
<proteinExistence type="predicted"/>
<dbReference type="PANTHER" id="PTHR46169">
    <property type="entry name" value="DNA REPLICATION-RELATED ELEMENT FACTOR, ISOFORM A"/>
    <property type="match status" value="1"/>
</dbReference>
<evidence type="ECO:0000259" key="1">
    <source>
        <dbReference type="Pfam" id="PF05699"/>
    </source>
</evidence>
<dbReference type="InterPro" id="IPR052717">
    <property type="entry name" value="Vacuolar_transposase_reg"/>
</dbReference>
<protein>
    <submittedName>
        <fullName evidence="2">33665_t:CDS:1</fullName>
    </submittedName>
</protein>
<sequence>MNQQKLRDIQQQIDPNIKHPLDIVKFDKDWSSIYCAIYHLIILQPSIQYFSIENKKLKENMFSDDELDICRELDIILNLFHELTKMLKGSKYPALSFMTPAIKNLKQHLNIYQPKNNVLRYQIFEKLREQFMELVKPVAPNNLENDSDSKMLTFFQIYFQENVQTKFDKYLELSQLPVTEENNSLAWWHENKHLFLMMAKFARKYLTILAFSAPNRVSDIKNHNLDLDIDLVNQIIFSKHNLL</sequence>
<dbReference type="EMBL" id="CAJVQB010043988">
    <property type="protein sequence ID" value="CAG8831580.1"/>
    <property type="molecule type" value="Genomic_DNA"/>
</dbReference>
<keyword evidence="3" id="KW-1185">Reference proteome</keyword>
<comment type="caution">
    <text evidence="2">The sequence shown here is derived from an EMBL/GenBank/DDBJ whole genome shotgun (WGS) entry which is preliminary data.</text>
</comment>
<organism evidence="2 3">
    <name type="scientific">Gigaspora margarita</name>
    <dbReference type="NCBI Taxonomy" id="4874"/>
    <lineage>
        <taxon>Eukaryota</taxon>
        <taxon>Fungi</taxon>
        <taxon>Fungi incertae sedis</taxon>
        <taxon>Mucoromycota</taxon>
        <taxon>Glomeromycotina</taxon>
        <taxon>Glomeromycetes</taxon>
        <taxon>Diversisporales</taxon>
        <taxon>Gigasporaceae</taxon>
        <taxon>Gigaspora</taxon>
    </lineage>
</organism>
<evidence type="ECO:0000313" key="3">
    <source>
        <dbReference type="Proteomes" id="UP000789901"/>
    </source>
</evidence>
<accession>A0ABN7WGG3</accession>
<feature type="domain" description="HAT C-terminal dimerisation" evidence="1">
    <location>
        <begin position="168"/>
        <end position="215"/>
    </location>
</feature>
<dbReference type="SUPFAM" id="SSF53098">
    <property type="entry name" value="Ribonuclease H-like"/>
    <property type="match status" value="1"/>
</dbReference>
<gene>
    <name evidence="2" type="ORF">GMARGA_LOCUS30713</name>
</gene>